<dbReference type="InterPro" id="IPR036910">
    <property type="entry name" value="HMG_box_dom_sf"/>
</dbReference>
<gene>
    <name evidence="2" type="ORF">TVAG_331910</name>
</gene>
<feature type="compositionally biased region" description="Basic residues" evidence="1">
    <location>
        <begin position="132"/>
        <end position="146"/>
    </location>
</feature>
<organism evidence="2 3">
    <name type="scientific">Trichomonas vaginalis (strain ATCC PRA-98 / G3)</name>
    <dbReference type="NCBI Taxonomy" id="412133"/>
    <lineage>
        <taxon>Eukaryota</taxon>
        <taxon>Metamonada</taxon>
        <taxon>Parabasalia</taxon>
        <taxon>Trichomonadida</taxon>
        <taxon>Trichomonadidae</taxon>
        <taxon>Trichomonas</taxon>
    </lineage>
</organism>
<evidence type="ECO:0000256" key="1">
    <source>
        <dbReference type="SAM" id="MobiDB-lite"/>
    </source>
</evidence>
<dbReference type="RefSeq" id="XP_001302983.1">
    <property type="nucleotide sequence ID" value="XM_001302982.1"/>
</dbReference>
<evidence type="ECO:0000313" key="3">
    <source>
        <dbReference type="Proteomes" id="UP000001542"/>
    </source>
</evidence>
<feature type="region of interest" description="Disordered" evidence="1">
    <location>
        <begin position="112"/>
        <end position="146"/>
    </location>
</feature>
<dbReference type="InParanoid" id="A2FYG6"/>
<sequence length="146" mass="17069">MIISSPETVKPTAFSVYSAEWRKQHDESIEGLTFLEIARKIAADWSMLLPSEKAIYWEKAGVTKVISHSSKKKKALASSEFNLNFHNYLKKTAVIANSEYFALDQSIINNSNQEPKRKYQKKESNKSFEGRTHKRKYRRHHRDDYD</sequence>
<reference evidence="2" key="1">
    <citation type="submission" date="2006-10" db="EMBL/GenBank/DDBJ databases">
        <authorList>
            <person name="Amadeo P."/>
            <person name="Zhao Q."/>
            <person name="Wortman J."/>
            <person name="Fraser-Liggett C."/>
            <person name="Carlton J."/>
        </authorList>
    </citation>
    <scope>NUCLEOTIDE SEQUENCE</scope>
    <source>
        <strain evidence="2">G3</strain>
    </source>
</reference>
<dbReference type="SUPFAM" id="SSF47095">
    <property type="entry name" value="HMG-box"/>
    <property type="match status" value="1"/>
</dbReference>
<dbReference type="KEGG" id="tva:4747731"/>
<name>A2FYG6_TRIV3</name>
<dbReference type="AlphaFoldDB" id="A2FYG6"/>
<dbReference type="Proteomes" id="UP000001542">
    <property type="component" value="Unassembled WGS sequence"/>
</dbReference>
<accession>A2FYG6</accession>
<dbReference type="SMR" id="A2FYG6"/>
<evidence type="ECO:0000313" key="2">
    <source>
        <dbReference type="EMBL" id="EAX90053.1"/>
    </source>
</evidence>
<keyword evidence="3" id="KW-1185">Reference proteome</keyword>
<dbReference type="CDD" id="cd00084">
    <property type="entry name" value="HMG-box_SF"/>
    <property type="match status" value="1"/>
</dbReference>
<dbReference type="VEuPathDB" id="TrichDB:TVAG_331910"/>
<dbReference type="VEuPathDB" id="TrichDB:TVAGG3_0042080"/>
<dbReference type="Gene3D" id="1.10.30.10">
    <property type="entry name" value="High mobility group box domain"/>
    <property type="match status" value="1"/>
</dbReference>
<dbReference type="EMBL" id="DS114142">
    <property type="protein sequence ID" value="EAX90053.1"/>
    <property type="molecule type" value="Genomic_DNA"/>
</dbReference>
<feature type="compositionally biased region" description="Basic and acidic residues" evidence="1">
    <location>
        <begin position="114"/>
        <end position="131"/>
    </location>
</feature>
<reference evidence="2" key="2">
    <citation type="journal article" date="2007" name="Science">
        <title>Draft genome sequence of the sexually transmitted pathogen Trichomonas vaginalis.</title>
        <authorList>
            <person name="Carlton J.M."/>
            <person name="Hirt R.P."/>
            <person name="Silva J.C."/>
            <person name="Delcher A.L."/>
            <person name="Schatz M."/>
            <person name="Zhao Q."/>
            <person name="Wortman J.R."/>
            <person name="Bidwell S.L."/>
            <person name="Alsmark U.C.M."/>
            <person name="Besteiro S."/>
            <person name="Sicheritz-Ponten T."/>
            <person name="Noel C.J."/>
            <person name="Dacks J.B."/>
            <person name="Foster P.G."/>
            <person name="Simillion C."/>
            <person name="Van de Peer Y."/>
            <person name="Miranda-Saavedra D."/>
            <person name="Barton G.J."/>
            <person name="Westrop G.D."/>
            <person name="Mueller S."/>
            <person name="Dessi D."/>
            <person name="Fiori P.L."/>
            <person name="Ren Q."/>
            <person name="Paulsen I."/>
            <person name="Zhang H."/>
            <person name="Bastida-Corcuera F.D."/>
            <person name="Simoes-Barbosa A."/>
            <person name="Brown M.T."/>
            <person name="Hayes R.D."/>
            <person name="Mukherjee M."/>
            <person name="Okumura C.Y."/>
            <person name="Schneider R."/>
            <person name="Smith A.J."/>
            <person name="Vanacova S."/>
            <person name="Villalvazo M."/>
            <person name="Haas B.J."/>
            <person name="Pertea M."/>
            <person name="Feldblyum T.V."/>
            <person name="Utterback T.R."/>
            <person name="Shu C.L."/>
            <person name="Osoegawa K."/>
            <person name="de Jong P.J."/>
            <person name="Hrdy I."/>
            <person name="Horvathova L."/>
            <person name="Zubacova Z."/>
            <person name="Dolezal P."/>
            <person name="Malik S.B."/>
            <person name="Logsdon J.M. Jr."/>
            <person name="Henze K."/>
            <person name="Gupta A."/>
            <person name="Wang C.C."/>
            <person name="Dunne R.L."/>
            <person name="Upcroft J.A."/>
            <person name="Upcroft P."/>
            <person name="White O."/>
            <person name="Salzberg S.L."/>
            <person name="Tang P."/>
            <person name="Chiu C.-H."/>
            <person name="Lee Y.-S."/>
            <person name="Embley T.M."/>
            <person name="Coombs G.H."/>
            <person name="Mottram J.C."/>
            <person name="Tachezy J."/>
            <person name="Fraser-Liggett C.M."/>
            <person name="Johnson P.J."/>
        </authorList>
    </citation>
    <scope>NUCLEOTIDE SEQUENCE [LARGE SCALE GENOMIC DNA]</scope>
    <source>
        <strain evidence="2">G3</strain>
    </source>
</reference>
<proteinExistence type="predicted"/>
<protein>
    <submittedName>
        <fullName evidence="2">Uncharacterized protein</fullName>
    </submittedName>
</protein>